<dbReference type="SUPFAM" id="SSF47384">
    <property type="entry name" value="Homodimeric domain of signal transducing histidine kinase"/>
    <property type="match status" value="1"/>
</dbReference>
<dbReference type="SMART" id="SM00388">
    <property type="entry name" value="HisKA"/>
    <property type="match status" value="1"/>
</dbReference>
<evidence type="ECO:0000256" key="6">
    <source>
        <dbReference type="SAM" id="Phobius"/>
    </source>
</evidence>
<dbReference type="EMBL" id="VDDA01000004">
    <property type="protein sequence ID" value="TNC13372.1"/>
    <property type="molecule type" value="Genomic_DNA"/>
</dbReference>
<dbReference type="PROSITE" id="PS50109">
    <property type="entry name" value="HIS_KIN"/>
    <property type="match status" value="1"/>
</dbReference>
<dbReference type="Pfam" id="PF00072">
    <property type="entry name" value="Response_reg"/>
    <property type="match status" value="1"/>
</dbReference>
<dbReference type="InterPro" id="IPR001789">
    <property type="entry name" value="Sig_transdc_resp-reg_receiver"/>
</dbReference>
<dbReference type="PRINTS" id="PR00344">
    <property type="entry name" value="BCTRLSENSOR"/>
</dbReference>
<evidence type="ECO:0000313" key="9">
    <source>
        <dbReference type="EMBL" id="TNC13372.1"/>
    </source>
</evidence>
<dbReference type="InterPro" id="IPR054327">
    <property type="entry name" value="His-kinase-like_sensor"/>
</dbReference>
<dbReference type="Gene3D" id="3.30.450.20">
    <property type="entry name" value="PAS domain"/>
    <property type="match status" value="2"/>
</dbReference>
<reference evidence="9 10" key="1">
    <citation type="submission" date="2019-06" db="EMBL/GenBank/DDBJ databases">
        <title>Genome of Methylobacterium sp. 17Sr1-39.</title>
        <authorList>
            <person name="Seo T."/>
        </authorList>
    </citation>
    <scope>NUCLEOTIDE SEQUENCE [LARGE SCALE GENOMIC DNA]</scope>
    <source>
        <strain evidence="9 10">17Sr1-39</strain>
    </source>
</reference>
<dbReference type="InterPro" id="IPR004358">
    <property type="entry name" value="Sig_transdc_His_kin-like_C"/>
</dbReference>
<dbReference type="Pfam" id="PF02518">
    <property type="entry name" value="HATPase_c"/>
    <property type="match status" value="1"/>
</dbReference>
<protein>
    <recommendedName>
        <fullName evidence="2">histidine kinase</fullName>
        <ecNumber evidence="2">2.7.13.3</ecNumber>
    </recommendedName>
</protein>
<accession>A0A5C4LLL8</accession>
<dbReference type="GO" id="GO:0000155">
    <property type="term" value="F:phosphorelay sensor kinase activity"/>
    <property type="evidence" value="ECO:0007669"/>
    <property type="project" value="InterPro"/>
</dbReference>
<feature type="modified residue" description="4-aspartylphosphate" evidence="4">
    <location>
        <position position="631"/>
    </location>
</feature>
<dbReference type="InterPro" id="IPR011006">
    <property type="entry name" value="CheY-like_superfamily"/>
</dbReference>
<dbReference type="Proteomes" id="UP000305267">
    <property type="component" value="Unassembled WGS sequence"/>
</dbReference>
<dbReference type="SUPFAM" id="SSF55874">
    <property type="entry name" value="ATPase domain of HSP90 chaperone/DNA topoisomerase II/histidine kinase"/>
    <property type="match status" value="1"/>
</dbReference>
<feature type="domain" description="Response regulatory" evidence="8">
    <location>
        <begin position="581"/>
        <end position="696"/>
    </location>
</feature>
<keyword evidence="3 4" id="KW-0597">Phosphoprotein</keyword>
<dbReference type="InterPro" id="IPR003661">
    <property type="entry name" value="HisK_dim/P_dom"/>
</dbReference>
<comment type="caution">
    <text evidence="9">The sequence shown here is derived from an EMBL/GenBank/DDBJ whole genome shotgun (WGS) entry which is preliminary data.</text>
</comment>
<feature type="region of interest" description="Disordered" evidence="5">
    <location>
        <begin position="659"/>
        <end position="678"/>
    </location>
</feature>
<dbReference type="OrthoDB" id="9796100at2"/>
<dbReference type="Gene3D" id="3.40.50.2300">
    <property type="match status" value="1"/>
</dbReference>
<dbReference type="CDD" id="cd12914">
    <property type="entry name" value="PDC1_DGC_like"/>
    <property type="match status" value="1"/>
</dbReference>
<keyword evidence="10" id="KW-1185">Reference proteome</keyword>
<sequence length="717" mass="76691">MSLSTVRLHQLLVAAAFLVPCVVLVGAAWWNRAEVLREEDSAVVRTAAVMHEHASKVFDTAELAMDRVDDYVFDRSWSQIQASATGGFLASLKAPLAQARAVWVVDPQGRIEASSRAGDLGRDLAERDIFSVHRPRDIGIYVSPAVQEADGSTAFMVSRRRSTDDGRFDGVIVIALGTEYFARFYAEIAAPTDHRAMLLRADGAILVREPPGPAVDERLAPADPLLRALRARPQGGTASGTPPGEGERLYAWRRIGDYPVEVAFSVETAVALDRWYDNLRVYGLVATVSALTLVLMAWLALARARAEQQALSDLKREHAQRIAAESQLRQAQKMEAVGQLTGGIAHDFNNLLAVITGSLELVQRRVARGDTDIGRFIAGALDGTDRAAKLTHRLLAFARQQPLEPRPTDPNRLVAGMVDLLRRTLGETVRVETQLMADPPAVFVDQNQLENAILNLAVNARDAMPGGGRLALEIAHGALDDSTPGVSITVRDTGTGMPPEVVARAFEPFFTTKPQGRGTGLGLSQVYGFVTQSGGRVRIDSQPGQGTAIELTLPVSRDGVPAEAAGRSRLSAAAPGRAVQTVLVVEDDAAVRFSSAETIGELGYRALTAPDGAAALATLDSEREVAVLFTDVVMPGIDGPTLAVEARRRRPDLKVIFATGHPRDEERDGPQPGPGETVLRKPFTIEALAEVLEAATADAAAVRAAASEAASRTEASA</sequence>
<dbReference type="InterPro" id="IPR005467">
    <property type="entry name" value="His_kinase_dom"/>
</dbReference>
<evidence type="ECO:0000256" key="2">
    <source>
        <dbReference type="ARBA" id="ARBA00012438"/>
    </source>
</evidence>
<dbReference type="PANTHER" id="PTHR43065:SF42">
    <property type="entry name" value="TWO-COMPONENT SENSOR PPRA"/>
    <property type="match status" value="1"/>
</dbReference>
<comment type="catalytic activity">
    <reaction evidence="1">
        <text>ATP + protein L-histidine = ADP + protein N-phospho-L-histidine.</text>
        <dbReference type="EC" id="2.7.13.3"/>
    </reaction>
</comment>
<organism evidence="9 10">
    <name type="scientific">Methylobacterium terricola</name>
    <dbReference type="NCBI Taxonomy" id="2583531"/>
    <lineage>
        <taxon>Bacteria</taxon>
        <taxon>Pseudomonadati</taxon>
        <taxon>Pseudomonadota</taxon>
        <taxon>Alphaproteobacteria</taxon>
        <taxon>Hyphomicrobiales</taxon>
        <taxon>Methylobacteriaceae</taxon>
        <taxon>Methylobacterium</taxon>
    </lineage>
</organism>
<dbReference type="PANTHER" id="PTHR43065">
    <property type="entry name" value="SENSOR HISTIDINE KINASE"/>
    <property type="match status" value="1"/>
</dbReference>
<dbReference type="Gene3D" id="3.30.565.10">
    <property type="entry name" value="Histidine kinase-like ATPase, C-terminal domain"/>
    <property type="match status" value="1"/>
</dbReference>
<proteinExistence type="predicted"/>
<feature type="domain" description="Histidine kinase" evidence="7">
    <location>
        <begin position="343"/>
        <end position="557"/>
    </location>
</feature>
<keyword evidence="6" id="KW-0472">Membrane</keyword>
<dbReference type="CDD" id="cd12915">
    <property type="entry name" value="PDC2_DGC_like"/>
    <property type="match status" value="1"/>
</dbReference>
<evidence type="ECO:0000256" key="4">
    <source>
        <dbReference type="PROSITE-ProRule" id="PRU00169"/>
    </source>
</evidence>
<dbReference type="Pfam" id="PF00512">
    <property type="entry name" value="HisKA"/>
    <property type="match status" value="1"/>
</dbReference>
<dbReference type="InterPro" id="IPR036890">
    <property type="entry name" value="HATPase_C_sf"/>
</dbReference>
<dbReference type="InterPro" id="IPR003594">
    <property type="entry name" value="HATPase_dom"/>
</dbReference>
<dbReference type="EC" id="2.7.13.3" evidence="2"/>
<evidence type="ECO:0000256" key="5">
    <source>
        <dbReference type="SAM" id="MobiDB-lite"/>
    </source>
</evidence>
<dbReference type="SUPFAM" id="SSF52172">
    <property type="entry name" value="CheY-like"/>
    <property type="match status" value="1"/>
</dbReference>
<dbReference type="Gene3D" id="1.10.287.130">
    <property type="match status" value="1"/>
</dbReference>
<dbReference type="SMART" id="SM00387">
    <property type="entry name" value="HATPase_c"/>
    <property type="match status" value="1"/>
</dbReference>
<dbReference type="RefSeq" id="WP_139035808.1">
    <property type="nucleotide sequence ID" value="NZ_VDDA01000004.1"/>
</dbReference>
<evidence type="ECO:0000313" key="10">
    <source>
        <dbReference type="Proteomes" id="UP000305267"/>
    </source>
</evidence>
<gene>
    <name evidence="9" type="ORF">FF100_11195</name>
</gene>
<evidence type="ECO:0000259" key="8">
    <source>
        <dbReference type="PROSITE" id="PS50110"/>
    </source>
</evidence>
<dbReference type="AlphaFoldDB" id="A0A5C4LLL8"/>
<dbReference type="PROSITE" id="PS50110">
    <property type="entry name" value="RESPONSE_REGULATORY"/>
    <property type="match status" value="1"/>
</dbReference>
<evidence type="ECO:0000256" key="1">
    <source>
        <dbReference type="ARBA" id="ARBA00000085"/>
    </source>
</evidence>
<dbReference type="Pfam" id="PF22588">
    <property type="entry name" value="dCache_1_like"/>
    <property type="match status" value="1"/>
</dbReference>
<dbReference type="CDD" id="cd00082">
    <property type="entry name" value="HisKA"/>
    <property type="match status" value="1"/>
</dbReference>
<dbReference type="InterPro" id="IPR036097">
    <property type="entry name" value="HisK_dim/P_sf"/>
</dbReference>
<feature type="transmembrane region" description="Helical" evidence="6">
    <location>
        <begin position="281"/>
        <end position="301"/>
    </location>
</feature>
<keyword evidence="6" id="KW-1133">Transmembrane helix</keyword>
<keyword evidence="6" id="KW-0812">Transmembrane</keyword>
<evidence type="ECO:0000259" key="7">
    <source>
        <dbReference type="PROSITE" id="PS50109"/>
    </source>
</evidence>
<name>A0A5C4LLL8_9HYPH</name>
<evidence type="ECO:0000256" key="3">
    <source>
        <dbReference type="ARBA" id="ARBA00022553"/>
    </source>
</evidence>
<dbReference type="SMART" id="SM00448">
    <property type="entry name" value="REC"/>
    <property type="match status" value="1"/>
</dbReference>
<feature type="transmembrane region" description="Helical" evidence="6">
    <location>
        <begin position="12"/>
        <end position="30"/>
    </location>
</feature>